<accession>A0A2Z6ZSZ9</accession>
<evidence type="ECO:0000313" key="1">
    <source>
        <dbReference type="EMBL" id="KZT76315.1"/>
    </source>
</evidence>
<gene>
    <name evidence="1" type="ORF">F511_46661</name>
</gene>
<proteinExistence type="predicted"/>
<dbReference type="Proteomes" id="UP000250235">
    <property type="component" value="Unassembled WGS sequence"/>
</dbReference>
<dbReference type="AlphaFoldDB" id="A0A2Z6ZSZ9"/>
<organism evidence="1 2">
    <name type="scientific">Dorcoceras hygrometricum</name>
    <dbReference type="NCBI Taxonomy" id="472368"/>
    <lineage>
        <taxon>Eukaryota</taxon>
        <taxon>Viridiplantae</taxon>
        <taxon>Streptophyta</taxon>
        <taxon>Embryophyta</taxon>
        <taxon>Tracheophyta</taxon>
        <taxon>Spermatophyta</taxon>
        <taxon>Magnoliopsida</taxon>
        <taxon>eudicotyledons</taxon>
        <taxon>Gunneridae</taxon>
        <taxon>Pentapetalae</taxon>
        <taxon>asterids</taxon>
        <taxon>lamiids</taxon>
        <taxon>Lamiales</taxon>
        <taxon>Gesneriaceae</taxon>
        <taxon>Didymocarpoideae</taxon>
        <taxon>Trichosporeae</taxon>
        <taxon>Loxocarpinae</taxon>
        <taxon>Dorcoceras</taxon>
    </lineage>
</organism>
<protein>
    <submittedName>
        <fullName evidence="1">Uncharacterized protein</fullName>
    </submittedName>
</protein>
<keyword evidence="2" id="KW-1185">Reference proteome</keyword>
<reference evidence="1 2" key="1">
    <citation type="journal article" date="2015" name="Proc. Natl. Acad. Sci. U.S.A.">
        <title>The resurrection genome of Boea hygrometrica: A blueprint for survival of dehydration.</title>
        <authorList>
            <person name="Xiao L."/>
            <person name="Yang G."/>
            <person name="Zhang L."/>
            <person name="Yang X."/>
            <person name="Zhao S."/>
            <person name="Ji Z."/>
            <person name="Zhou Q."/>
            <person name="Hu M."/>
            <person name="Wang Y."/>
            <person name="Chen M."/>
            <person name="Xu Y."/>
            <person name="Jin H."/>
            <person name="Xiao X."/>
            <person name="Hu G."/>
            <person name="Bao F."/>
            <person name="Hu Y."/>
            <person name="Wan P."/>
            <person name="Li L."/>
            <person name="Deng X."/>
            <person name="Kuang T."/>
            <person name="Xiang C."/>
            <person name="Zhu J.K."/>
            <person name="Oliver M.J."/>
            <person name="He Y."/>
        </authorList>
    </citation>
    <scope>NUCLEOTIDE SEQUENCE [LARGE SCALE GENOMIC DNA]</scope>
    <source>
        <strain evidence="2">cv. XS01</strain>
    </source>
</reference>
<sequence>MRAGRAWRQEDGAARRATVAHEAAESCRPSSRPRCALAAQLRCAGRTIGTRWTAAGREGLHACWRYGETMLRGGRPECCAAAGRRCMPLVDDGAHWLRKLHAVQARCCVRRRALPPRFYGGGAAGRPALRQSSGDVVTAKLF</sequence>
<dbReference type="EMBL" id="KV134158">
    <property type="protein sequence ID" value="KZT76315.1"/>
    <property type="molecule type" value="Genomic_DNA"/>
</dbReference>
<evidence type="ECO:0000313" key="2">
    <source>
        <dbReference type="Proteomes" id="UP000250235"/>
    </source>
</evidence>
<name>A0A2Z6ZSZ9_9LAMI</name>